<comment type="caution">
    <text evidence="2">The sequence shown here is derived from an EMBL/GenBank/DDBJ whole genome shotgun (WGS) entry which is preliminary data.</text>
</comment>
<feature type="compositionally biased region" description="Acidic residues" evidence="1">
    <location>
        <begin position="21"/>
        <end position="35"/>
    </location>
</feature>
<evidence type="ECO:0000313" key="3">
    <source>
        <dbReference type="Proteomes" id="UP000748025"/>
    </source>
</evidence>
<accession>A0A9P7STX7</accession>
<feature type="non-terminal residue" evidence="2">
    <location>
        <position position="1"/>
    </location>
</feature>
<feature type="compositionally biased region" description="Gly residues" evidence="1">
    <location>
        <begin position="38"/>
        <end position="48"/>
    </location>
</feature>
<reference evidence="2" key="1">
    <citation type="journal article" date="2020" name="bioRxiv">
        <title>Whole genome comparisons of ergot fungi reveals the divergence and evolution of species within the genus Claviceps are the result of varying mechanisms driving genome evolution and host range expansion.</title>
        <authorList>
            <person name="Wyka S.A."/>
            <person name="Mondo S.J."/>
            <person name="Liu M."/>
            <person name="Dettman J."/>
            <person name="Nalam V."/>
            <person name="Broders K.D."/>
        </authorList>
    </citation>
    <scope>NUCLEOTIDE SEQUENCE</scope>
    <source>
        <strain evidence="2">CCC 602</strain>
    </source>
</reference>
<feature type="region of interest" description="Disordered" evidence="1">
    <location>
        <begin position="1"/>
        <end position="75"/>
    </location>
</feature>
<feature type="region of interest" description="Disordered" evidence="1">
    <location>
        <begin position="82"/>
        <end position="101"/>
    </location>
</feature>
<dbReference type="AlphaFoldDB" id="A0A9P7STX7"/>
<feature type="compositionally biased region" description="Polar residues" evidence="1">
    <location>
        <begin position="83"/>
        <end position="101"/>
    </location>
</feature>
<dbReference type="Proteomes" id="UP000748025">
    <property type="component" value="Unassembled WGS sequence"/>
</dbReference>
<evidence type="ECO:0000313" key="2">
    <source>
        <dbReference type="EMBL" id="KAG5989442.1"/>
    </source>
</evidence>
<dbReference type="EMBL" id="SRPW01002928">
    <property type="protein sequence ID" value="KAG5989442.1"/>
    <property type="molecule type" value="Genomic_DNA"/>
</dbReference>
<evidence type="ECO:0000256" key="1">
    <source>
        <dbReference type="SAM" id="MobiDB-lite"/>
    </source>
</evidence>
<sequence length="101" mass="10789">GDVVRSLQRGRGNGPRYEPYREDDNDNDEEEEEVAEGSGSGSRPGLGSGSAERSVDLEQGTTAAGERGSRRPAHRAAGWLGLFSSNFSGRTNSAHRLPTTE</sequence>
<organism evidence="2 3">
    <name type="scientific">Claviceps pusilla</name>
    <dbReference type="NCBI Taxonomy" id="123648"/>
    <lineage>
        <taxon>Eukaryota</taxon>
        <taxon>Fungi</taxon>
        <taxon>Dikarya</taxon>
        <taxon>Ascomycota</taxon>
        <taxon>Pezizomycotina</taxon>
        <taxon>Sordariomycetes</taxon>
        <taxon>Hypocreomycetidae</taxon>
        <taxon>Hypocreales</taxon>
        <taxon>Clavicipitaceae</taxon>
        <taxon>Claviceps</taxon>
    </lineage>
</organism>
<name>A0A9P7STX7_9HYPO</name>
<protein>
    <submittedName>
        <fullName evidence="2">Uncharacterized protein</fullName>
    </submittedName>
</protein>
<proteinExistence type="predicted"/>
<keyword evidence="3" id="KW-1185">Reference proteome</keyword>
<gene>
    <name evidence="2" type="ORF">E4U43_004495</name>
</gene>